<dbReference type="SUPFAM" id="SSF53067">
    <property type="entry name" value="Actin-like ATPase domain"/>
    <property type="match status" value="1"/>
</dbReference>
<evidence type="ECO:0000259" key="4">
    <source>
        <dbReference type="Pfam" id="PF00814"/>
    </source>
</evidence>
<gene>
    <name evidence="5" type="primary">tsaB</name>
    <name evidence="5" type="ORF">ISN26_03620</name>
</gene>
<organism evidence="5 6">
    <name type="scientific">Candidatus Amphirhobacter heronislandensis</name>
    <dbReference type="NCBI Taxonomy" id="1732024"/>
    <lineage>
        <taxon>Bacteria</taxon>
        <taxon>Pseudomonadati</taxon>
        <taxon>Pseudomonadota</taxon>
        <taxon>Gammaproteobacteria</taxon>
        <taxon>Candidatus Tethybacterales</taxon>
        <taxon>Candidatus Tethybacteraceae</taxon>
        <taxon>Candidatus Amphirhobacter</taxon>
    </lineage>
</organism>
<evidence type="ECO:0000313" key="6">
    <source>
        <dbReference type="Proteomes" id="UP000604381"/>
    </source>
</evidence>
<comment type="similarity">
    <text evidence="1">Belongs to the KAE1 / TsaD family. TsaB subfamily.</text>
</comment>
<evidence type="ECO:0000256" key="3">
    <source>
        <dbReference type="ARBA" id="ARBA00032446"/>
    </source>
</evidence>
<reference evidence="5" key="1">
    <citation type="submission" date="2020-10" db="EMBL/GenBank/DDBJ databases">
        <title>An improved Amphimedon queenslandica hologenome assembly reveals how three proteobacterial symbionts can extend the metabolic phenotypic of their marine sponge host.</title>
        <authorList>
            <person name="Degnan B."/>
            <person name="Degnan S."/>
            <person name="Xiang X."/>
        </authorList>
    </citation>
    <scope>NUCLEOTIDE SEQUENCE</scope>
    <source>
        <strain evidence="5">AqS2</strain>
    </source>
</reference>
<dbReference type="InterPro" id="IPR000905">
    <property type="entry name" value="Gcp-like_dom"/>
</dbReference>
<accession>A0A930UEX4</accession>
<dbReference type="EMBL" id="JADHEI010000033">
    <property type="protein sequence ID" value="MBF2735162.1"/>
    <property type="molecule type" value="Genomic_DNA"/>
</dbReference>
<keyword evidence="6" id="KW-1185">Reference proteome</keyword>
<dbReference type="InterPro" id="IPR043129">
    <property type="entry name" value="ATPase_NBD"/>
</dbReference>
<dbReference type="AlphaFoldDB" id="A0A930UEX4"/>
<comment type="caution">
    <text evidence="5">The sequence shown here is derived from an EMBL/GenBank/DDBJ whole genome shotgun (WGS) entry which is preliminary data.</text>
</comment>
<dbReference type="Pfam" id="PF00814">
    <property type="entry name" value="TsaD"/>
    <property type="match status" value="1"/>
</dbReference>
<dbReference type="GO" id="GO:0002949">
    <property type="term" value="P:tRNA threonylcarbamoyladenosine modification"/>
    <property type="evidence" value="ECO:0007669"/>
    <property type="project" value="InterPro"/>
</dbReference>
<dbReference type="NCBIfam" id="TIGR03725">
    <property type="entry name" value="T6A_YeaZ"/>
    <property type="match status" value="1"/>
</dbReference>
<dbReference type="Gene3D" id="3.30.420.40">
    <property type="match status" value="1"/>
</dbReference>
<evidence type="ECO:0000313" key="5">
    <source>
        <dbReference type="EMBL" id="MBF2735162.1"/>
    </source>
</evidence>
<dbReference type="Proteomes" id="UP000604381">
    <property type="component" value="Unassembled WGS sequence"/>
</dbReference>
<feature type="domain" description="Gcp-like" evidence="4">
    <location>
        <begin position="21"/>
        <end position="132"/>
    </location>
</feature>
<sequence>MSGALAIDCTFGGFSAAVAGPGGIIDEHHPDVHASEGLIDCVDRLLRDAGLELAGLDFLACGVGPGNFTGIRTACGTVQGFGFVHKLPAAGIVSTLALARASGCQRRCAVACRAHRGHCYLASYEAEDGELRERDAPALHALDGLPPLEGDWELCLHGRMKDERKAFVAAVTGAATLADCHEGSLAPTVLELGRQERERDELVDVRALKPLYVRNKIALTKEEHRAGMRL</sequence>
<protein>
    <recommendedName>
        <fullName evidence="2">tRNA threonylcarbamoyladenosine biosynthesis protein TsaB</fullName>
    </recommendedName>
    <alternativeName>
        <fullName evidence="3">t(6)A37 threonylcarbamoyladenosine biosynthesis protein TsaB</fullName>
    </alternativeName>
</protein>
<evidence type="ECO:0000256" key="1">
    <source>
        <dbReference type="ARBA" id="ARBA00010493"/>
    </source>
</evidence>
<name>A0A930UEX4_9GAMM</name>
<proteinExistence type="inferred from homology"/>
<dbReference type="InterPro" id="IPR022496">
    <property type="entry name" value="T6A_TsaB"/>
</dbReference>
<evidence type="ECO:0000256" key="2">
    <source>
        <dbReference type="ARBA" id="ARBA00019012"/>
    </source>
</evidence>